<reference evidence="8" key="2">
    <citation type="submission" date="2023-06" db="EMBL/GenBank/DDBJ databases">
        <authorList>
            <person name="Kobayashi Y."/>
            <person name="Kayamori A."/>
            <person name="Aoki K."/>
            <person name="Shiwa Y."/>
            <person name="Fujita N."/>
            <person name="Sugita T."/>
            <person name="Iwasaki W."/>
            <person name="Tanaka N."/>
            <person name="Takashima M."/>
        </authorList>
    </citation>
    <scope>NUCLEOTIDE SEQUENCE</scope>
    <source>
        <strain evidence="8">HIS016</strain>
    </source>
</reference>
<organism evidence="8 9">
    <name type="scientific">Cutaneotrichosporon spelunceum</name>
    <dbReference type="NCBI Taxonomy" id="1672016"/>
    <lineage>
        <taxon>Eukaryota</taxon>
        <taxon>Fungi</taxon>
        <taxon>Dikarya</taxon>
        <taxon>Basidiomycota</taxon>
        <taxon>Agaricomycotina</taxon>
        <taxon>Tremellomycetes</taxon>
        <taxon>Trichosporonales</taxon>
        <taxon>Trichosporonaceae</taxon>
        <taxon>Cutaneotrichosporon</taxon>
    </lineage>
</organism>
<feature type="signal peptide" evidence="6">
    <location>
        <begin position="1"/>
        <end position="16"/>
    </location>
</feature>
<feature type="domain" description="CFEM" evidence="7">
    <location>
        <begin position="1"/>
        <end position="112"/>
    </location>
</feature>
<name>A0AAD3TVD0_9TREE</name>
<evidence type="ECO:0000256" key="1">
    <source>
        <dbReference type="ARBA" id="ARBA00004613"/>
    </source>
</evidence>
<proteinExistence type="predicted"/>
<keyword evidence="2" id="KW-0964">Secreted</keyword>
<dbReference type="PROSITE" id="PS52012">
    <property type="entry name" value="CFEM"/>
    <property type="match status" value="1"/>
</dbReference>
<dbReference type="EMBL" id="BTCM01000004">
    <property type="protein sequence ID" value="GMK57570.1"/>
    <property type="molecule type" value="Genomic_DNA"/>
</dbReference>
<evidence type="ECO:0000256" key="4">
    <source>
        <dbReference type="ARBA" id="ARBA00023157"/>
    </source>
</evidence>
<evidence type="ECO:0000256" key="3">
    <source>
        <dbReference type="ARBA" id="ARBA00022729"/>
    </source>
</evidence>
<comment type="subcellular location">
    <subcellularLocation>
        <location evidence="1">Secreted</location>
    </subcellularLocation>
</comment>
<feature type="chain" id="PRO_5042070944" description="CFEM domain-containing protein" evidence="6">
    <location>
        <begin position="17"/>
        <end position="195"/>
    </location>
</feature>
<protein>
    <recommendedName>
        <fullName evidence="7">CFEM domain-containing protein</fullName>
    </recommendedName>
</protein>
<evidence type="ECO:0000256" key="6">
    <source>
        <dbReference type="SAM" id="SignalP"/>
    </source>
</evidence>
<keyword evidence="9" id="KW-1185">Reference proteome</keyword>
<dbReference type="GO" id="GO:0005576">
    <property type="term" value="C:extracellular region"/>
    <property type="evidence" value="ECO:0007669"/>
    <property type="project" value="UniProtKB-SubCell"/>
</dbReference>
<sequence length="195" mass="17776">MKFFVAAAVLATVAVAQLDTSSINPCILECAGTGATAAGCKDVTDLTCICASSQFVTGALSCIQSQCPDQVAAAAALQQTLCPSGGASGAATPSASAETPAASAAETSAASTPAAETPAASEASSAASVASSASAVASSAGSVAASASASHASASASHAASSAAAPTTSTGGAGALTIPGKLAVIGAVAGAGLLL</sequence>
<reference evidence="8" key="1">
    <citation type="journal article" date="2023" name="BMC Genomics">
        <title>Chromosome-level genome assemblies of Cutaneotrichosporon spp. (Trichosporonales, Basidiomycota) reveal imbalanced evolution between nucleotide sequences and chromosome synteny.</title>
        <authorList>
            <person name="Kobayashi Y."/>
            <person name="Kayamori A."/>
            <person name="Aoki K."/>
            <person name="Shiwa Y."/>
            <person name="Matsutani M."/>
            <person name="Fujita N."/>
            <person name="Sugita T."/>
            <person name="Iwasaki W."/>
            <person name="Tanaka N."/>
            <person name="Takashima M."/>
        </authorList>
    </citation>
    <scope>NUCLEOTIDE SEQUENCE</scope>
    <source>
        <strain evidence="8">HIS016</strain>
    </source>
</reference>
<evidence type="ECO:0000256" key="5">
    <source>
        <dbReference type="SAM" id="MobiDB-lite"/>
    </source>
</evidence>
<gene>
    <name evidence="8" type="ORF">CspeluHIS016_0404040</name>
</gene>
<accession>A0AAD3TVD0</accession>
<dbReference type="Pfam" id="PF05730">
    <property type="entry name" value="CFEM"/>
    <property type="match status" value="1"/>
</dbReference>
<evidence type="ECO:0000256" key="2">
    <source>
        <dbReference type="ARBA" id="ARBA00022525"/>
    </source>
</evidence>
<feature type="region of interest" description="Disordered" evidence="5">
    <location>
        <begin position="93"/>
        <end position="117"/>
    </location>
</feature>
<evidence type="ECO:0000259" key="7">
    <source>
        <dbReference type="PROSITE" id="PS52012"/>
    </source>
</evidence>
<evidence type="ECO:0000313" key="9">
    <source>
        <dbReference type="Proteomes" id="UP001222932"/>
    </source>
</evidence>
<dbReference type="InterPro" id="IPR008427">
    <property type="entry name" value="Extracellular_membr_CFEM_dom"/>
</dbReference>
<keyword evidence="3 6" id="KW-0732">Signal</keyword>
<keyword evidence="4" id="KW-1015">Disulfide bond</keyword>
<evidence type="ECO:0000313" key="8">
    <source>
        <dbReference type="EMBL" id="GMK57570.1"/>
    </source>
</evidence>
<dbReference type="AlphaFoldDB" id="A0AAD3TVD0"/>
<comment type="caution">
    <text evidence="8">The sequence shown here is derived from an EMBL/GenBank/DDBJ whole genome shotgun (WGS) entry which is preliminary data.</text>
</comment>
<dbReference type="Proteomes" id="UP001222932">
    <property type="component" value="Unassembled WGS sequence"/>
</dbReference>